<dbReference type="InterPro" id="IPR046184">
    <property type="entry name" value="DUF6212"/>
</dbReference>
<dbReference type="Proteomes" id="UP001230978">
    <property type="component" value="Chromosome"/>
</dbReference>
<keyword evidence="1" id="KW-0175">Coiled coil</keyword>
<sequence>MRCREVPDAVILVPFCDTAAAEALGLPVDIVVFDGAEFLWRGDGVAEDRVHLATLGVVALSAEGARDVAGLAAFWARLFESELPGFLDLSRVAAGARREAALEWLTDVLLAERQGAAGRMVSLMRAMAALRQEHEAMQASFARLETHAFLHRLSQRKLGFTVTPAAGSPVLELPSGAALVQRVPGLSVGLSDIALRISEGPARSGVLRCRLESPDRGEVLAEWSVPAARIEAGWLRLSLLRGLEADPVGLEIRLEWEGAGPLRLETAMAHPDPRFLPCGADGMPVGRHVLAIEVWHYLPGVRAPGSAKGLLQDGSGEADLPTRRIDGIELLRAINLDTLVQDMQKVQDASALLVHVMPDRVTCGILPETVGGARVVSADIMTWSAKGPLVDYAIGVLPAGLRPKQPGVLPEFPEGFHSGWVRMKPMRAGQVTLILPDLPGDAHDLYLMTRLPPGTTSNAWGWSGFSGVVMHV</sequence>
<accession>A0ABY8Q4V5</accession>
<evidence type="ECO:0000313" key="2">
    <source>
        <dbReference type="EMBL" id="WGV15856.1"/>
    </source>
</evidence>
<dbReference type="EMBL" id="CP124535">
    <property type="protein sequence ID" value="WGV15856.1"/>
    <property type="molecule type" value="Genomic_DNA"/>
</dbReference>
<name>A0ABY8Q4V5_9RHOB</name>
<evidence type="ECO:0000313" key="3">
    <source>
        <dbReference type="Proteomes" id="UP001230978"/>
    </source>
</evidence>
<dbReference type="RefSeq" id="WP_281465630.1">
    <property type="nucleotide sequence ID" value="NZ_CP124535.1"/>
</dbReference>
<protein>
    <submittedName>
        <fullName evidence="2">DUF6212 domain-containing protein</fullName>
    </submittedName>
</protein>
<evidence type="ECO:0000256" key="1">
    <source>
        <dbReference type="SAM" id="Coils"/>
    </source>
</evidence>
<proteinExistence type="predicted"/>
<organism evidence="2 3">
    <name type="scientific">Fuscovulum ytuae</name>
    <dbReference type="NCBI Taxonomy" id="3042299"/>
    <lineage>
        <taxon>Bacteria</taxon>
        <taxon>Pseudomonadati</taxon>
        <taxon>Pseudomonadota</taxon>
        <taxon>Alphaproteobacteria</taxon>
        <taxon>Rhodobacterales</taxon>
        <taxon>Paracoccaceae</taxon>
        <taxon>Fuscovulum</taxon>
    </lineage>
</organism>
<gene>
    <name evidence="2" type="ORF">QF092_16640</name>
</gene>
<keyword evidence="3" id="KW-1185">Reference proteome</keyword>
<dbReference type="Pfam" id="PF19717">
    <property type="entry name" value="DUF6212"/>
    <property type="match status" value="1"/>
</dbReference>
<reference evidence="2 3" key="1">
    <citation type="submission" date="2023-04" db="EMBL/GenBank/DDBJ databases">
        <title>YMD61, complete Genome.</title>
        <authorList>
            <person name="Zhang J."/>
        </authorList>
    </citation>
    <scope>NUCLEOTIDE SEQUENCE [LARGE SCALE GENOMIC DNA]</scope>
    <source>
        <strain evidence="2 3">YMD61</strain>
    </source>
</reference>
<feature type="coiled-coil region" evidence="1">
    <location>
        <begin position="120"/>
        <end position="147"/>
    </location>
</feature>